<sequence length="75" mass="8625">MSQQHVQAFFRLLHDDPHLAERVHDIPDAADAPNRLLEIAASVGLPFTLRELYAERDRDRDAFQSCVPAILRRMT</sequence>
<organism evidence="2 3">
    <name type="scientific">Pigmentiphaga litoralis</name>
    <dbReference type="NCBI Taxonomy" id="516702"/>
    <lineage>
        <taxon>Bacteria</taxon>
        <taxon>Pseudomonadati</taxon>
        <taxon>Pseudomonadota</taxon>
        <taxon>Betaproteobacteria</taxon>
        <taxon>Burkholderiales</taxon>
        <taxon>Alcaligenaceae</taxon>
        <taxon>Pigmentiphaga</taxon>
    </lineage>
</organism>
<keyword evidence="3" id="KW-1185">Reference proteome</keyword>
<name>A0A7Y9IX33_9BURK</name>
<proteinExistence type="predicted"/>
<gene>
    <name evidence="2" type="ORF">FHW18_003938</name>
</gene>
<dbReference type="EMBL" id="JACBYR010000001">
    <property type="protein sequence ID" value="NYE84667.1"/>
    <property type="molecule type" value="Genomic_DNA"/>
</dbReference>
<dbReference type="AlphaFoldDB" id="A0A7Y9IX33"/>
<protein>
    <recommendedName>
        <fullName evidence="1">Nif11 domain-containing protein</fullName>
    </recommendedName>
</protein>
<feature type="domain" description="Nif11" evidence="1">
    <location>
        <begin position="1"/>
        <end position="52"/>
    </location>
</feature>
<evidence type="ECO:0000313" key="3">
    <source>
        <dbReference type="Proteomes" id="UP000542125"/>
    </source>
</evidence>
<accession>A0A7Y9IX33</accession>
<dbReference type="InterPro" id="IPR012903">
    <property type="entry name" value="Nif11"/>
</dbReference>
<comment type="caution">
    <text evidence="2">The sequence shown here is derived from an EMBL/GenBank/DDBJ whole genome shotgun (WGS) entry which is preliminary data.</text>
</comment>
<reference evidence="2 3" key="1">
    <citation type="submission" date="2020-07" db="EMBL/GenBank/DDBJ databases">
        <title>Genomic Encyclopedia of Type Strains, Phase IV (KMG-V): Genome sequencing to study the core and pangenomes of soil and plant-associated prokaryotes.</title>
        <authorList>
            <person name="Whitman W."/>
        </authorList>
    </citation>
    <scope>NUCLEOTIDE SEQUENCE [LARGE SCALE GENOMIC DNA]</scope>
    <source>
        <strain evidence="2 3">SAS40</strain>
    </source>
</reference>
<dbReference type="Proteomes" id="UP000542125">
    <property type="component" value="Unassembled WGS sequence"/>
</dbReference>
<dbReference type="RefSeq" id="WP_179588331.1">
    <property type="nucleotide sequence ID" value="NZ_JACBYR010000001.1"/>
</dbReference>
<evidence type="ECO:0000313" key="2">
    <source>
        <dbReference type="EMBL" id="NYE84667.1"/>
    </source>
</evidence>
<evidence type="ECO:0000259" key="1">
    <source>
        <dbReference type="Pfam" id="PF07862"/>
    </source>
</evidence>
<dbReference type="Pfam" id="PF07862">
    <property type="entry name" value="Nif11"/>
    <property type="match status" value="1"/>
</dbReference>